<dbReference type="Gene3D" id="3.90.25.10">
    <property type="entry name" value="UDP-galactose 4-epimerase, domain 1"/>
    <property type="match status" value="1"/>
</dbReference>
<gene>
    <name evidence="11" type="primary">galE</name>
    <name evidence="11" type="ORF">MAQ5080_00248</name>
</gene>
<evidence type="ECO:0000256" key="7">
    <source>
        <dbReference type="ARBA" id="ARBA00023027"/>
    </source>
</evidence>
<accession>A0A1A8T267</accession>
<keyword evidence="9" id="KW-0119">Carbohydrate metabolism</keyword>
<feature type="domain" description="NAD(P)-binding" evidence="10">
    <location>
        <begin position="5"/>
        <end position="326"/>
    </location>
</feature>
<dbReference type="STRING" id="295068.MAQ5080_00248"/>
<dbReference type="PANTHER" id="PTHR43725">
    <property type="entry name" value="UDP-GLUCOSE 4-EPIMERASE"/>
    <property type="match status" value="1"/>
</dbReference>
<organism evidence="11 12">
    <name type="scientific">Marinomonas aquimarina</name>
    <dbReference type="NCBI Taxonomy" id="295068"/>
    <lineage>
        <taxon>Bacteria</taxon>
        <taxon>Pseudomonadati</taxon>
        <taxon>Pseudomonadota</taxon>
        <taxon>Gammaproteobacteria</taxon>
        <taxon>Oceanospirillales</taxon>
        <taxon>Oceanospirillaceae</taxon>
        <taxon>Marinomonas</taxon>
    </lineage>
</organism>
<evidence type="ECO:0000256" key="6">
    <source>
        <dbReference type="ARBA" id="ARBA00018569"/>
    </source>
</evidence>
<evidence type="ECO:0000256" key="2">
    <source>
        <dbReference type="ARBA" id="ARBA00001911"/>
    </source>
</evidence>
<keyword evidence="8 9" id="KW-0413">Isomerase</keyword>
<dbReference type="Pfam" id="PF16363">
    <property type="entry name" value="GDP_Man_Dehyd"/>
    <property type="match status" value="1"/>
</dbReference>
<evidence type="ECO:0000313" key="11">
    <source>
        <dbReference type="EMBL" id="SBS25374.1"/>
    </source>
</evidence>
<dbReference type="OrthoDB" id="9803010at2"/>
<comment type="pathway">
    <text evidence="3 9">Carbohydrate metabolism; galactose metabolism.</text>
</comment>
<name>A0A1A8T267_9GAMM</name>
<keyword evidence="7 9" id="KW-0520">NAD</keyword>
<dbReference type="UniPathway" id="UPA00214"/>
<dbReference type="GO" id="GO:0005829">
    <property type="term" value="C:cytosol"/>
    <property type="evidence" value="ECO:0007669"/>
    <property type="project" value="TreeGrafter"/>
</dbReference>
<dbReference type="InterPro" id="IPR036291">
    <property type="entry name" value="NAD(P)-bd_dom_sf"/>
</dbReference>
<dbReference type="CDD" id="cd05247">
    <property type="entry name" value="UDP_G4E_1_SDR_e"/>
    <property type="match status" value="1"/>
</dbReference>
<evidence type="ECO:0000256" key="4">
    <source>
        <dbReference type="ARBA" id="ARBA00007637"/>
    </source>
</evidence>
<evidence type="ECO:0000256" key="8">
    <source>
        <dbReference type="ARBA" id="ARBA00023235"/>
    </source>
</evidence>
<dbReference type="PANTHER" id="PTHR43725:SF47">
    <property type="entry name" value="UDP-GLUCOSE 4-EPIMERASE"/>
    <property type="match status" value="1"/>
</dbReference>
<evidence type="ECO:0000256" key="3">
    <source>
        <dbReference type="ARBA" id="ARBA00004947"/>
    </source>
</evidence>
<evidence type="ECO:0000256" key="1">
    <source>
        <dbReference type="ARBA" id="ARBA00000083"/>
    </source>
</evidence>
<dbReference type="RefSeq" id="WP_067204338.1">
    <property type="nucleotide sequence ID" value="NZ_FLOC01000001.1"/>
</dbReference>
<dbReference type="AlphaFoldDB" id="A0A1A8T267"/>
<evidence type="ECO:0000256" key="9">
    <source>
        <dbReference type="RuleBase" id="RU366046"/>
    </source>
</evidence>
<dbReference type="InterPro" id="IPR005886">
    <property type="entry name" value="UDP_G4E"/>
</dbReference>
<dbReference type="NCBIfam" id="TIGR01179">
    <property type="entry name" value="galE"/>
    <property type="match status" value="1"/>
</dbReference>
<dbReference type="SUPFAM" id="SSF51735">
    <property type="entry name" value="NAD(P)-binding Rossmann-fold domains"/>
    <property type="match status" value="1"/>
</dbReference>
<comment type="similarity">
    <text evidence="4 9">Belongs to the NAD(P)-dependent epimerase/dehydratase family.</text>
</comment>
<dbReference type="PRINTS" id="PR01713">
    <property type="entry name" value="NUCEPIMERASE"/>
</dbReference>
<evidence type="ECO:0000259" key="10">
    <source>
        <dbReference type="Pfam" id="PF16363"/>
    </source>
</evidence>
<evidence type="ECO:0000313" key="12">
    <source>
        <dbReference type="Proteomes" id="UP000092627"/>
    </source>
</evidence>
<evidence type="ECO:0000256" key="5">
    <source>
        <dbReference type="ARBA" id="ARBA00013189"/>
    </source>
</evidence>
<sequence>MATILVTGGAGFIGSHTCLVLLEADFEVVVIDNFCNSDRESIKRVEALSGKSITLYQADLSNTEAIRDVFIKHTIDAVIHFAGLKSVAESCHDPILYYANNLQSTLALLQEMTRAKVFNLIFSSSATIYDSLHPAPYQEKHPVIGKTPYGQTKLMIEQILSDLPQSDLNWNISILRYFNPAGAHPSGMIGESPKTTPSNLLPFISHVAAGKQASLRVFGNDYPTPDGTGIRDYIHVMDLAQGHLFALSEVLQQQGDFFEVYNLGSGKGYSVLEIIKAFEEANLISIPYTVVERRTGDVAISYADTSKIERRLGWQTHYTLPEICQDAWNWQKQNPSGF</sequence>
<dbReference type="InterPro" id="IPR016040">
    <property type="entry name" value="NAD(P)-bd_dom"/>
</dbReference>
<comment type="subunit">
    <text evidence="9">Homodimer.</text>
</comment>
<dbReference type="NCBIfam" id="NF007956">
    <property type="entry name" value="PRK10675.1"/>
    <property type="match status" value="1"/>
</dbReference>
<dbReference type="GO" id="GO:0003978">
    <property type="term" value="F:UDP-glucose 4-epimerase activity"/>
    <property type="evidence" value="ECO:0007669"/>
    <property type="project" value="UniProtKB-UniRule"/>
</dbReference>
<protein>
    <recommendedName>
        <fullName evidence="6 9">UDP-glucose 4-epimerase</fullName>
        <ecNumber evidence="5 9">5.1.3.2</ecNumber>
    </recommendedName>
</protein>
<dbReference type="EMBL" id="FLOC01000001">
    <property type="protein sequence ID" value="SBS25374.1"/>
    <property type="molecule type" value="Genomic_DNA"/>
</dbReference>
<dbReference type="Gene3D" id="3.40.50.720">
    <property type="entry name" value="NAD(P)-binding Rossmann-like Domain"/>
    <property type="match status" value="1"/>
</dbReference>
<reference evidence="11 12" key="1">
    <citation type="submission" date="2016-06" db="EMBL/GenBank/DDBJ databases">
        <authorList>
            <person name="Kjaerup R.B."/>
            <person name="Dalgaard T.S."/>
            <person name="Juul-Madsen H.R."/>
        </authorList>
    </citation>
    <scope>NUCLEOTIDE SEQUENCE [LARGE SCALE GENOMIC DNA]</scope>
    <source>
        <strain evidence="11 12">CECT 5080</strain>
    </source>
</reference>
<dbReference type="GO" id="GO:0006012">
    <property type="term" value="P:galactose metabolic process"/>
    <property type="evidence" value="ECO:0007669"/>
    <property type="project" value="UniProtKB-UniPathway"/>
</dbReference>
<proteinExistence type="inferred from homology"/>
<keyword evidence="12" id="KW-1185">Reference proteome</keyword>
<dbReference type="Proteomes" id="UP000092627">
    <property type="component" value="Unassembled WGS sequence"/>
</dbReference>
<comment type="cofactor">
    <cofactor evidence="2 9">
        <name>NAD(+)</name>
        <dbReference type="ChEBI" id="CHEBI:57540"/>
    </cofactor>
</comment>
<dbReference type="EC" id="5.1.3.2" evidence="5 9"/>
<comment type="catalytic activity">
    <reaction evidence="1 9">
        <text>UDP-alpha-D-glucose = UDP-alpha-D-galactose</text>
        <dbReference type="Rhea" id="RHEA:22168"/>
        <dbReference type="ChEBI" id="CHEBI:58885"/>
        <dbReference type="ChEBI" id="CHEBI:66914"/>
        <dbReference type="EC" id="5.1.3.2"/>
    </reaction>
</comment>